<proteinExistence type="predicted"/>
<evidence type="ECO:0000259" key="1">
    <source>
        <dbReference type="PROSITE" id="PS50943"/>
    </source>
</evidence>
<reference evidence="3" key="1">
    <citation type="journal article" date="2019" name="Int. J. Syst. Evol. Microbiol.">
        <title>The Global Catalogue of Microorganisms (GCM) 10K type strain sequencing project: providing services to taxonomists for standard genome sequencing and annotation.</title>
        <authorList>
            <consortium name="The Broad Institute Genomics Platform"/>
            <consortium name="The Broad Institute Genome Sequencing Center for Infectious Disease"/>
            <person name="Wu L."/>
            <person name="Ma J."/>
        </authorList>
    </citation>
    <scope>NUCLEOTIDE SEQUENCE [LARGE SCALE GENOMIC DNA]</scope>
    <source>
        <strain evidence="3">JCM 17137</strain>
    </source>
</reference>
<comment type="caution">
    <text evidence="2">The sequence shown here is derived from an EMBL/GenBank/DDBJ whole genome shotgun (WGS) entry which is preliminary data.</text>
</comment>
<dbReference type="CDD" id="cd00093">
    <property type="entry name" value="HTH_XRE"/>
    <property type="match status" value="1"/>
</dbReference>
<name>A0ABP7GGR7_9ACTN</name>
<keyword evidence="3" id="KW-1185">Reference proteome</keyword>
<dbReference type="EMBL" id="BAABDD010000043">
    <property type="protein sequence ID" value="GAA3764743.1"/>
    <property type="molecule type" value="Genomic_DNA"/>
</dbReference>
<dbReference type="InterPro" id="IPR010982">
    <property type="entry name" value="Lambda_DNA-bd_dom_sf"/>
</dbReference>
<dbReference type="PROSITE" id="PS50943">
    <property type="entry name" value="HTH_CROC1"/>
    <property type="match status" value="1"/>
</dbReference>
<gene>
    <name evidence="2" type="ORF">GCM10022402_47460</name>
</gene>
<dbReference type="SMART" id="SM00530">
    <property type="entry name" value="HTH_XRE"/>
    <property type="match status" value="1"/>
</dbReference>
<protein>
    <submittedName>
        <fullName evidence="2">Helix-turn-helix transcriptional regulator</fullName>
    </submittedName>
</protein>
<dbReference type="Pfam" id="PF19054">
    <property type="entry name" value="DUF5753"/>
    <property type="match status" value="1"/>
</dbReference>
<dbReference type="Proteomes" id="UP001500908">
    <property type="component" value="Unassembled WGS sequence"/>
</dbReference>
<evidence type="ECO:0000313" key="3">
    <source>
        <dbReference type="Proteomes" id="UP001500908"/>
    </source>
</evidence>
<feature type="domain" description="HTH cro/C1-type" evidence="1">
    <location>
        <begin position="20"/>
        <end position="76"/>
    </location>
</feature>
<dbReference type="InterPro" id="IPR043917">
    <property type="entry name" value="DUF5753"/>
</dbReference>
<accession>A0ABP7GGR7</accession>
<dbReference type="InterPro" id="IPR001387">
    <property type="entry name" value="Cro/C1-type_HTH"/>
</dbReference>
<dbReference type="Pfam" id="PF01381">
    <property type="entry name" value="HTH_3"/>
    <property type="match status" value="1"/>
</dbReference>
<sequence length="278" mass="31120">MARHLPAESNPALRRFGVELSRLRKLAEKSQQKLAKETLVSQQQVGAIERAERYPSKDFAALADQALNSGTTLSDMWPELYKDAYPHGVGEYVDMERQASMIRQYHPTLIPGLVQTEDYARTTLRAGNPLASSEEIERLLEARMSRQRLFSRPKPPLAWFVVDEAVITRPVGSAKIMSDQLGVLLDMIDNRKIQFQVIPFATCHHPGLTGPFIVLSFQTKPDLVYAETVAQGEMVSDPDRVAPLTLLATNLQGAALSPEQSRQFIYKTRETFNGPELA</sequence>
<dbReference type="RefSeq" id="WP_344976801.1">
    <property type="nucleotide sequence ID" value="NZ_BAABDD010000043.1"/>
</dbReference>
<dbReference type="Gene3D" id="1.10.260.40">
    <property type="entry name" value="lambda repressor-like DNA-binding domains"/>
    <property type="match status" value="1"/>
</dbReference>
<evidence type="ECO:0000313" key="2">
    <source>
        <dbReference type="EMBL" id="GAA3764743.1"/>
    </source>
</evidence>
<dbReference type="SUPFAM" id="SSF47413">
    <property type="entry name" value="lambda repressor-like DNA-binding domains"/>
    <property type="match status" value="1"/>
</dbReference>
<organism evidence="2 3">
    <name type="scientific">Salinactinospora qingdaonensis</name>
    <dbReference type="NCBI Taxonomy" id="702744"/>
    <lineage>
        <taxon>Bacteria</taxon>
        <taxon>Bacillati</taxon>
        <taxon>Actinomycetota</taxon>
        <taxon>Actinomycetes</taxon>
        <taxon>Streptosporangiales</taxon>
        <taxon>Nocardiopsidaceae</taxon>
        <taxon>Salinactinospora</taxon>
    </lineage>
</organism>